<sequence length="110" mass="12177">MTPRKPPGKRLVESLNAALPPNFEWDEAEAATLALIERAEDRCADLRQLFDAEMAKPVPTRRAVELAGELRLHEAQVAKLIAELDPCASKANPKSRLHQKAAQARWRGAS</sequence>
<evidence type="ECO:0000313" key="3">
    <source>
        <dbReference type="EMBL" id="ULN52568.1"/>
    </source>
</evidence>
<keyword evidence="4" id="KW-1185">Reference proteome</keyword>
<accession>A0ABY3TY10</accession>
<dbReference type="RefSeq" id="WP_240170840.1">
    <property type="nucleotide sequence ID" value="NZ_CP092365.1"/>
</dbReference>
<gene>
    <name evidence="3" type="ORF">MIU77_17305</name>
</gene>
<feature type="region of interest" description="Disordered" evidence="2">
    <location>
        <begin position="90"/>
        <end position="110"/>
    </location>
</feature>
<evidence type="ECO:0000256" key="2">
    <source>
        <dbReference type="SAM" id="MobiDB-lite"/>
    </source>
</evidence>
<name>A0ABY3TY10_9MYCO</name>
<evidence type="ECO:0000256" key="1">
    <source>
        <dbReference type="SAM" id="Coils"/>
    </source>
</evidence>
<dbReference type="Proteomes" id="UP001055200">
    <property type="component" value="Chromosome"/>
</dbReference>
<dbReference type="EMBL" id="CP092365">
    <property type="protein sequence ID" value="ULN52568.1"/>
    <property type="molecule type" value="Genomic_DNA"/>
</dbReference>
<evidence type="ECO:0000313" key="4">
    <source>
        <dbReference type="Proteomes" id="UP001055200"/>
    </source>
</evidence>
<protein>
    <recommendedName>
        <fullName evidence="5">Transposase</fullName>
    </recommendedName>
</protein>
<proteinExistence type="predicted"/>
<keyword evidence="1" id="KW-0175">Coiled coil</keyword>
<reference evidence="3" key="1">
    <citation type="submission" date="2022-08" db="EMBL/GenBank/DDBJ databases">
        <title>Complete genome sequence of 14 non-tuberculosis mycobacteria type-strains.</title>
        <authorList>
            <person name="Igarashi Y."/>
            <person name="Osugi A."/>
            <person name="Mitarai S."/>
        </authorList>
    </citation>
    <scope>NUCLEOTIDE SEQUENCE</scope>
    <source>
        <strain evidence="3">DSM 45575</strain>
    </source>
</reference>
<evidence type="ECO:0008006" key="5">
    <source>
        <dbReference type="Google" id="ProtNLM"/>
    </source>
</evidence>
<feature type="coiled-coil region" evidence="1">
    <location>
        <begin position="36"/>
        <end position="83"/>
    </location>
</feature>
<organism evidence="3 4">
    <name type="scientific">Mycolicibacillus parakoreensis</name>
    <dbReference type="NCBI Taxonomy" id="1069221"/>
    <lineage>
        <taxon>Bacteria</taxon>
        <taxon>Bacillati</taxon>
        <taxon>Actinomycetota</taxon>
        <taxon>Actinomycetes</taxon>
        <taxon>Mycobacteriales</taxon>
        <taxon>Mycobacteriaceae</taxon>
        <taxon>Mycolicibacillus</taxon>
    </lineage>
</organism>